<evidence type="ECO:0000313" key="1">
    <source>
        <dbReference type="EMBL" id="KAI4589503.1"/>
    </source>
</evidence>
<accession>A0ACB9VI50</accession>
<organism evidence="1 2">
    <name type="scientific">Ovis ammon polii x Ovis aries</name>
    <dbReference type="NCBI Taxonomy" id="2918886"/>
    <lineage>
        <taxon>Eukaryota</taxon>
        <taxon>Metazoa</taxon>
        <taxon>Chordata</taxon>
        <taxon>Craniata</taxon>
        <taxon>Vertebrata</taxon>
        <taxon>Euteleostomi</taxon>
        <taxon>Mammalia</taxon>
        <taxon>Eutheria</taxon>
        <taxon>Laurasiatheria</taxon>
        <taxon>Artiodactyla</taxon>
        <taxon>Ruminantia</taxon>
        <taxon>Pecora</taxon>
        <taxon>Bovidae</taxon>
        <taxon>Caprinae</taxon>
        <taxon>Ovis</taxon>
    </lineage>
</organism>
<dbReference type="Proteomes" id="UP001057279">
    <property type="component" value="Linkage Group LG01"/>
</dbReference>
<protein>
    <submittedName>
        <fullName evidence="1">Uncharacterized protein</fullName>
    </submittedName>
</protein>
<sequence length="394" mass="44618">MNSLCQIHNVSKKIAEDMGKELERIASCHQQEMRFYEQRAQESRVLAVAVQRKLKELRQEQDRNRQMLAKVESNFQPFPRGSCAPAAPPRAHRGPELPGEPPGHEAPQAGEGPHPEGSETWGYLQGGLSSQQPVTDAKHTLQASEDGGERPQKKEMSDLNSNVDFPESPEPSDQEIERAKQRVQEKEDLGGGPEPSMACKEPVLEDRVNRRRSRENLLTIFPLPELLRDWGHEGNADIQDPKKELPGRITSLHAEEASLQCENSQLDSEIQLLRRKLQSLPDLHESHVMQIHRRLFKKEACCLQSKKKLLSVCGELNSVCQIRNLCKKRAGDLSEELGTTAACHRQEVRLCEERAQESWVAAEQMERVLSELTRENARLRQLLAQVELNSQLSL</sequence>
<gene>
    <name evidence="1" type="ORF">MJG53_000552</name>
</gene>
<dbReference type="EMBL" id="CM043026">
    <property type="protein sequence ID" value="KAI4589503.1"/>
    <property type="molecule type" value="Genomic_DNA"/>
</dbReference>
<name>A0ACB9VI50_9CETA</name>
<reference evidence="1" key="1">
    <citation type="submission" date="2022-03" db="EMBL/GenBank/DDBJ databases">
        <title>Genomic analyses of argali, domestic sheep and their hybrids provide insights into chromosomal evolution, heterosis and genetic basis of agronomic traits.</title>
        <authorList>
            <person name="Li M."/>
        </authorList>
    </citation>
    <scope>NUCLEOTIDE SEQUENCE</scope>
    <source>
        <strain evidence="1">F1 hybrid</strain>
    </source>
</reference>
<keyword evidence="2" id="KW-1185">Reference proteome</keyword>
<comment type="caution">
    <text evidence="1">The sequence shown here is derived from an EMBL/GenBank/DDBJ whole genome shotgun (WGS) entry which is preliminary data.</text>
</comment>
<proteinExistence type="predicted"/>
<evidence type="ECO:0000313" key="2">
    <source>
        <dbReference type="Proteomes" id="UP001057279"/>
    </source>
</evidence>